<dbReference type="InterPro" id="IPR008995">
    <property type="entry name" value="Mo/tungstate-bd_C_term_dom"/>
</dbReference>
<evidence type="ECO:0000313" key="13">
    <source>
        <dbReference type="EMBL" id="MDV0443697.1"/>
    </source>
</evidence>
<keyword evidence="14" id="KW-1185">Reference proteome</keyword>
<dbReference type="Gene3D" id="3.40.50.300">
    <property type="entry name" value="P-loop containing nucleotide triphosphate hydrolases"/>
    <property type="match status" value="1"/>
</dbReference>
<evidence type="ECO:0000256" key="5">
    <source>
        <dbReference type="ARBA" id="ARBA00022840"/>
    </source>
</evidence>
<evidence type="ECO:0000259" key="12">
    <source>
        <dbReference type="PROSITE" id="PS51866"/>
    </source>
</evidence>
<dbReference type="InterPro" id="IPR003593">
    <property type="entry name" value="AAA+_ATPase"/>
</dbReference>
<dbReference type="AlphaFoldDB" id="A0AAE4MGU6"/>
<comment type="caution">
    <text evidence="13">The sequence shown here is derived from an EMBL/GenBank/DDBJ whole genome shotgun (WGS) entry which is preliminary data.</text>
</comment>
<feature type="domain" description="Mop" evidence="12">
    <location>
        <begin position="290"/>
        <end position="354"/>
    </location>
</feature>
<keyword evidence="3" id="KW-0500">Molybdenum</keyword>
<evidence type="ECO:0000256" key="4">
    <source>
        <dbReference type="ARBA" id="ARBA00022741"/>
    </source>
</evidence>
<evidence type="ECO:0000313" key="14">
    <source>
        <dbReference type="Proteomes" id="UP001283212"/>
    </source>
</evidence>
<dbReference type="SUPFAM" id="SSF52540">
    <property type="entry name" value="P-loop containing nucleoside triphosphate hydrolases"/>
    <property type="match status" value="1"/>
</dbReference>
<dbReference type="RefSeq" id="WP_338096220.1">
    <property type="nucleotide sequence ID" value="NZ_JAWDKB010000004.1"/>
</dbReference>
<dbReference type="Pfam" id="PF03459">
    <property type="entry name" value="TOBE"/>
    <property type="match status" value="1"/>
</dbReference>
<name>A0AAE4MGU6_9EURY</name>
<evidence type="ECO:0000256" key="6">
    <source>
        <dbReference type="ARBA" id="ARBA00038307"/>
    </source>
</evidence>
<dbReference type="InterPro" id="IPR004606">
    <property type="entry name" value="Mop_domain"/>
</dbReference>
<dbReference type="InterPro" id="IPR050093">
    <property type="entry name" value="ABC_SmlMolc_Importer"/>
</dbReference>
<dbReference type="PROSITE" id="PS51866">
    <property type="entry name" value="MOP"/>
    <property type="match status" value="1"/>
</dbReference>
<dbReference type="InterPro" id="IPR003439">
    <property type="entry name" value="ABC_transporter-like_ATP-bd"/>
</dbReference>
<organism evidence="13 14">
    <name type="scientific">Methanorbis rubei</name>
    <dbReference type="NCBI Taxonomy" id="3028300"/>
    <lineage>
        <taxon>Archaea</taxon>
        <taxon>Methanobacteriati</taxon>
        <taxon>Methanobacteriota</taxon>
        <taxon>Stenosarchaea group</taxon>
        <taxon>Methanomicrobia</taxon>
        <taxon>Methanomicrobiales</taxon>
        <taxon>Methanocorpusculaceae</taxon>
        <taxon>Methanorbis</taxon>
    </lineage>
</organism>
<dbReference type="Proteomes" id="UP001283212">
    <property type="component" value="Unassembled WGS sequence"/>
</dbReference>
<dbReference type="GO" id="GO:1901238">
    <property type="term" value="F:ABC-type tungstate transporter activity"/>
    <property type="evidence" value="ECO:0007669"/>
    <property type="project" value="UniProtKB-EC"/>
</dbReference>
<evidence type="ECO:0000256" key="8">
    <source>
        <dbReference type="ARBA" id="ARBA00039025"/>
    </source>
</evidence>
<evidence type="ECO:0000256" key="2">
    <source>
        <dbReference type="ARBA" id="ARBA00022448"/>
    </source>
</evidence>
<dbReference type="EMBL" id="JAWDKB010000004">
    <property type="protein sequence ID" value="MDV0443697.1"/>
    <property type="molecule type" value="Genomic_DNA"/>
</dbReference>
<comment type="catalytic activity">
    <reaction evidence="10">
        <text>tungstate(in) + ATP + H2O = tungstate(out) + ADP + phosphate + H(+)</text>
        <dbReference type="Rhea" id="RHEA:35027"/>
        <dbReference type="ChEBI" id="CHEBI:15377"/>
        <dbReference type="ChEBI" id="CHEBI:15378"/>
        <dbReference type="ChEBI" id="CHEBI:30616"/>
        <dbReference type="ChEBI" id="CHEBI:43474"/>
        <dbReference type="ChEBI" id="CHEBI:46502"/>
        <dbReference type="ChEBI" id="CHEBI:456216"/>
        <dbReference type="EC" id="7.3.2.6"/>
    </reaction>
</comment>
<proteinExistence type="inferred from homology"/>
<evidence type="ECO:0000256" key="1">
    <source>
        <dbReference type="ARBA" id="ARBA00004202"/>
    </source>
</evidence>
<dbReference type="GO" id="GO:0016887">
    <property type="term" value="F:ATP hydrolysis activity"/>
    <property type="evidence" value="ECO:0007669"/>
    <property type="project" value="InterPro"/>
</dbReference>
<comment type="similarity">
    <text evidence="6">Belongs to the ABC transporter superfamily. Sulfate/tungstate importer (TC 3.A.1.6) family.</text>
</comment>
<comment type="subunit">
    <text evidence="7">The complex is composed of two ATP-binding proteins (WtpC), two transmembrane proteins (WtpB) and a solute-binding protein (WtpA).</text>
</comment>
<sequence>MLEGSFSAQLRDFDLNVENFTVREGETLALIGENGAGKSTVLRILSGILKPASGKISLNGRILYDSNTGVLLPPEDRRIGYMFQNYALFPHMTAKENIAYGLKVQKMPQADIDFRVGELCERMGLSEVADQRVTRMSGGQRQKTALARALAPRPELLLLDEPLSALDVRTQEQMRRELASVIRAEQIPCILVTHSLVDALSFANRIAVIERGRIVGSGIPEEMIHNPVNGFMSTFSENLNLFRGKVVVSRSGVVCVDVGGVKIRAATALSGTVSVGIRPEELIISRERFVSSAINSFTGTITKIEDTGLYQLVHVDIGIPLAASVTQQSIERLGLATGQTVAVTFKATAVQVFV</sequence>
<dbReference type="InterPro" id="IPR027417">
    <property type="entry name" value="P-loop_NTPase"/>
</dbReference>
<dbReference type="Pfam" id="PF00005">
    <property type="entry name" value="ABC_tran"/>
    <property type="match status" value="1"/>
</dbReference>
<dbReference type="InterPro" id="IPR005116">
    <property type="entry name" value="Transp-assoc_OB_typ1"/>
</dbReference>
<protein>
    <recommendedName>
        <fullName evidence="9">Molybdate/tungstate import ATP-binding protein WtpC</fullName>
        <ecNumber evidence="8">7.3.2.6</ecNumber>
    </recommendedName>
</protein>
<dbReference type="PROSITE" id="PS50893">
    <property type="entry name" value="ABC_TRANSPORTER_2"/>
    <property type="match status" value="1"/>
</dbReference>
<dbReference type="GO" id="GO:0005886">
    <property type="term" value="C:plasma membrane"/>
    <property type="evidence" value="ECO:0007669"/>
    <property type="project" value="UniProtKB-SubCell"/>
</dbReference>
<dbReference type="Gene3D" id="2.40.50.100">
    <property type="match status" value="1"/>
</dbReference>
<reference evidence="13 14" key="1">
    <citation type="submission" date="2023-06" db="EMBL/GenBank/DDBJ databases">
        <title>Genome sequence of Methancorpusculaceae sp. Cs1.</title>
        <authorList>
            <person name="Protasov E."/>
            <person name="Platt K."/>
            <person name="Poehlein A."/>
            <person name="Daniel R."/>
            <person name="Brune A."/>
        </authorList>
    </citation>
    <scope>NUCLEOTIDE SEQUENCE [LARGE SCALE GENOMIC DNA]</scope>
    <source>
        <strain evidence="13 14">Cs1</strain>
    </source>
</reference>
<gene>
    <name evidence="13" type="primary">btuD_5</name>
    <name evidence="13" type="ORF">McpCs1_10750</name>
</gene>
<dbReference type="GO" id="GO:0005524">
    <property type="term" value="F:ATP binding"/>
    <property type="evidence" value="ECO:0007669"/>
    <property type="project" value="UniProtKB-KW"/>
</dbReference>
<evidence type="ECO:0000256" key="10">
    <source>
        <dbReference type="ARBA" id="ARBA00047936"/>
    </source>
</evidence>
<evidence type="ECO:0000256" key="7">
    <source>
        <dbReference type="ARBA" id="ARBA00038781"/>
    </source>
</evidence>
<keyword evidence="2" id="KW-0813">Transport</keyword>
<keyword evidence="4" id="KW-0547">Nucleotide-binding</keyword>
<comment type="subcellular location">
    <subcellularLocation>
        <location evidence="1">Cell membrane</location>
        <topology evidence="1">Peripheral membrane protein</topology>
    </subcellularLocation>
</comment>
<dbReference type="SMART" id="SM00382">
    <property type="entry name" value="AAA"/>
    <property type="match status" value="1"/>
</dbReference>
<dbReference type="PANTHER" id="PTHR42781">
    <property type="entry name" value="SPERMIDINE/PUTRESCINE IMPORT ATP-BINDING PROTEIN POTA"/>
    <property type="match status" value="1"/>
</dbReference>
<dbReference type="GO" id="GO:0015689">
    <property type="term" value="P:molybdate ion transport"/>
    <property type="evidence" value="ECO:0007669"/>
    <property type="project" value="InterPro"/>
</dbReference>
<evidence type="ECO:0000256" key="9">
    <source>
        <dbReference type="ARBA" id="ARBA00041133"/>
    </source>
</evidence>
<accession>A0AAE4MGU6</accession>
<feature type="domain" description="ABC transporter" evidence="11">
    <location>
        <begin position="10"/>
        <end position="236"/>
    </location>
</feature>
<keyword evidence="5 13" id="KW-0067">ATP-binding</keyword>
<dbReference type="SUPFAM" id="SSF50331">
    <property type="entry name" value="MOP-like"/>
    <property type="match status" value="1"/>
</dbReference>
<evidence type="ECO:0000256" key="3">
    <source>
        <dbReference type="ARBA" id="ARBA00022505"/>
    </source>
</evidence>
<dbReference type="PANTHER" id="PTHR42781:SF4">
    <property type="entry name" value="SPERMIDINE_PUTRESCINE IMPORT ATP-BINDING PROTEIN POTA"/>
    <property type="match status" value="1"/>
</dbReference>
<dbReference type="EC" id="7.3.2.6" evidence="8"/>
<evidence type="ECO:0000259" key="11">
    <source>
        <dbReference type="PROSITE" id="PS50893"/>
    </source>
</evidence>